<protein>
    <recommendedName>
        <fullName evidence="3">PNPLA domain-containing protein</fullName>
    </recommendedName>
</protein>
<comment type="caution">
    <text evidence="2">Lacks conserved residue(s) required for the propagation of feature annotation.</text>
</comment>
<dbReference type="PANTHER" id="PTHR46394:SF1">
    <property type="entry name" value="PNPLA DOMAIN-CONTAINING PROTEIN"/>
    <property type="match status" value="1"/>
</dbReference>
<dbReference type="GO" id="GO:0016787">
    <property type="term" value="F:hydrolase activity"/>
    <property type="evidence" value="ECO:0007669"/>
    <property type="project" value="UniProtKB-UniRule"/>
</dbReference>
<name>A0A7S6SWY3_9PHYC</name>
<evidence type="ECO:0000256" key="1">
    <source>
        <dbReference type="ARBA" id="ARBA00023098"/>
    </source>
</evidence>
<evidence type="ECO:0000259" key="3">
    <source>
        <dbReference type="PROSITE" id="PS51635"/>
    </source>
</evidence>
<dbReference type="InterPro" id="IPR016035">
    <property type="entry name" value="Acyl_Trfase/lysoPLipase"/>
</dbReference>
<dbReference type="Gene3D" id="3.40.1090.10">
    <property type="entry name" value="Cytosolic phospholipase A2 catalytic domain"/>
    <property type="match status" value="2"/>
</dbReference>
<dbReference type="Pfam" id="PF01734">
    <property type="entry name" value="Patatin"/>
    <property type="match status" value="1"/>
</dbReference>
<keyword evidence="2" id="KW-0378">Hydrolase</keyword>
<feature type="active site" description="Proton acceptor" evidence="2">
    <location>
        <position position="159"/>
    </location>
</feature>
<dbReference type="PROSITE" id="PS51635">
    <property type="entry name" value="PNPLA"/>
    <property type="match status" value="1"/>
</dbReference>
<feature type="short sequence motif" description="GXSXG" evidence="2">
    <location>
        <begin position="35"/>
        <end position="39"/>
    </location>
</feature>
<accession>A0A7S6SWY3</accession>
<dbReference type="EMBL" id="MK522038">
    <property type="protein sequence ID" value="QOR60425.1"/>
    <property type="molecule type" value="Genomic_DNA"/>
</dbReference>
<dbReference type="PANTHER" id="PTHR46394">
    <property type="entry name" value="ANNEXIN"/>
    <property type="match status" value="1"/>
</dbReference>
<dbReference type="InterPro" id="IPR052580">
    <property type="entry name" value="Lipid_Hydrolase"/>
</dbReference>
<reference evidence="4" key="1">
    <citation type="submission" date="2019-02" db="EMBL/GenBank/DDBJ databases">
        <authorList>
            <person name="Bachy C."/>
            <person name="Yung C.-M."/>
            <person name="Roux S."/>
            <person name="Sullivan M.B."/>
            <person name="Worden A.Z."/>
        </authorList>
    </citation>
    <scope>NUCLEOTIDE SEQUENCE</scope>
    <source>
        <strain evidence="4">BII-V2</strain>
    </source>
</reference>
<dbReference type="InterPro" id="IPR002641">
    <property type="entry name" value="PNPLA_dom"/>
</dbReference>
<keyword evidence="2" id="KW-0442">Lipid degradation</keyword>
<dbReference type="GO" id="GO:0016042">
    <property type="term" value="P:lipid catabolic process"/>
    <property type="evidence" value="ECO:0007669"/>
    <property type="project" value="UniProtKB-UniRule"/>
</dbReference>
<feature type="short sequence motif" description="DGA/G" evidence="2">
    <location>
        <begin position="159"/>
        <end position="161"/>
    </location>
</feature>
<feature type="domain" description="PNPLA" evidence="3">
    <location>
        <begin position="4"/>
        <end position="172"/>
    </location>
</feature>
<organism evidence="4">
    <name type="scientific">Bathycoccus sp. RCC716 virus 2</name>
    <dbReference type="NCBI Taxonomy" id="2530039"/>
    <lineage>
        <taxon>Viruses</taxon>
        <taxon>Varidnaviria</taxon>
        <taxon>Bamfordvirae</taxon>
        <taxon>Nucleocytoviricota</taxon>
        <taxon>Megaviricetes</taxon>
        <taxon>Algavirales</taxon>
        <taxon>Phycodnaviridae</taxon>
        <taxon>Prasinovirus</taxon>
    </lineage>
</organism>
<evidence type="ECO:0000313" key="4">
    <source>
        <dbReference type="EMBL" id="QOR60425.1"/>
    </source>
</evidence>
<feature type="active site" description="Nucleophile" evidence="2">
    <location>
        <position position="37"/>
    </location>
</feature>
<sequence length="255" mass="29045">MEYLVIGPGAMGGFSMLGYLKTIESSLSNIKEYSGASAGAILVLFLALGFSIDEILYKLAELEGNKLVKLNLKCFMHKYGLVDLKPIREKFVDIFESDPTFSEIDKKIYISSFCVNTSKTVYFSRDTHPDMKVIDALCMSIAIPFIFSSYRHEGLIYIDGGTRETLPSFPFIDKKGNKVLCIRMKMEEEFIEDIRNPKQFAEALISSTLNNRQENVLKNSKVVDIDIGQAEVFNFNMSYEEKMKLYLKGMEHEHN</sequence>
<proteinExistence type="predicted"/>
<dbReference type="SUPFAM" id="SSF52151">
    <property type="entry name" value="FabD/lysophospholipase-like"/>
    <property type="match status" value="1"/>
</dbReference>
<keyword evidence="1 2" id="KW-0443">Lipid metabolism</keyword>
<evidence type="ECO:0000256" key="2">
    <source>
        <dbReference type="PROSITE-ProRule" id="PRU01161"/>
    </source>
</evidence>